<evidence type="ECO:0000256" key="2">
    <source>
        <dbReference type="ARBA" id="ARBA00022741"/>
    </source>
</evidence>
<feature type="binding site" evidence="6">
    <location>
        <begin position="106"/>
        <end position="113"/>
    </location>
    <ligand>
        <name>ATP</name>
        <dbReference type="ChEBI" id="CHEBI:30616"/>
    </ligand>
</feature>
<dbReference type="InterPro" id="IPR033756">
    <property type="entry name" value="YlxH/NBP35"/>
</dbReference>
<evidence type="ECO:0000256" key="5">
    <source>
        <dbReference type="ARBA" id="ARBA00023014"/>
    </source>
</evidence>
<evidence type="ECO:0000256" key="1">
    <source>
        <dbReference type="ARBA" id="ARBA00022723"/>
    </source>
</evidence>
<dbReference type="PANTHER" id="PTHR42961:SF2">
    <property type="entry name" value="IRON-SULFUR PROTEIN NUBPL"/>
    <property type="match status" value="1"/>
</dbReference>
<dbReference type="InterPro" id="IPR000808">
    <property type="entry name" value="Mrp-like_CS"/>
</dbReference>
<dbReference type="GO" id="GO:0140663">
    <property type="term" value="F:ATP-dependent FeS chaperone activity"/>
    <property type="evidence" value="ECO:0007669"/>
    <property type="project" value="InterPro"/>
</dbReference>
<dbReference type="RefSeq" id="WP_246194697.1">
    <property type="nucleotide sequence ID" value="NZ_CADCXY010000001.1"/>
</dbReference>
<organism evidence="7 8">
    <name type="scientific">Pseudidiomarina piscicola</name>
    <dbReference type="NCBI Taxonomy" id="2614830"/>
    <lineage>
        <taxon>Bacteria</taxon>
        <taxon>Pseudomonadati</taxon>
        <taxon>Pseudomonadota</taxon>
        <taxon>Gammaproteobacteria</taxon>
        <taxon>Alteromonadales</taxon>
        <taxon>Idiomarinaceae</taxon>
        <taxon>Pseudidiomarina</taxon>
    </lineage>
</organism>
<comment type="similarity">
    <text evidence="6">Belongs to the Mrp/NBP35 ATP-binding proteins family.</text>
</comment>
<dbReference type="CDD" id="cd02037">
    <property type="entry name" value="Mrp_NBP35"/>
    <property type="match status" value="1"/>
</dbReference>
<dbReference type="AlphaFoldDB" id="A0A6S6WQM3"/>
<dbReference type="SUPFAM" id="SSF52540">
    <property type="entry name" value="P-loop containing nucleoside triphosphate hydrolases"/>
    <property type="match status" value="1"/>
</dbReference>
<keyword evidence="2 6" id="KW-0547">Nucleotide-binding</keyword>
<dbReference type="InterPro" id="IPR019591">
    <property type="entry name" value="Mrp/NBP35_ATP-bd"/>
</dbReference>
<keyword evidence="6" id="KW-0378">Hydrolase</keyword>
<dbReference type="Proteomes" id="UP000481517">
    <property type="component" value="Unassembled WGS sequence"/>
</dbReference>
<dbReference type="GO" id="GO:0046872">
    <property type="term" value="F:metal ion binding"/>
    <property type="evidence" value="ECO:0007669"/>
    <property type="project" value="UniProtKB-KW"/>
</dbReference>
<dbReference type="GO" id="GO:0051539">
    <property type="term" value="F:4 iron, 4 sulfur cluster binding"/>
    <property type="evidence" value="ECO:0007669"/>
    <property type="project" value="TreeGrafter"/>
</dbReference>
<dbReference type="NCBIfam" id="NF008669">
    <property type="entry name" value="PRK11670.1"/>
    <property type="match status" value="1"/>
</dbReference>
<proteinExistence type="inferred from homology"/>
<dbReference type="GO" id="GO:0005524">
    <property type="term" value="F:ATP binding"/>
    <property type="evidence" value="ECO:0007669"/>
    <property type="project" value="UniProtKB-UniRule"/>
</dbReference>
<keyword evidence="4 6" id="KW-0408">Iron</keyword>
<keyword evidence="8" id="KW-1185">Reference proteome</keyword>
<dbReference type="FunFam" id="3.40.50.300:FF:001119">
    <property type="entry name" value="Iron-sulfur cluster carrier protein"/>
    <property type="match status" value="1"/>
</dbReference>
<evidence type="ECO:0000256" key="6">
    <source>
        <dbReference type="HAMAP-Rule" id="MF_02040"/>
    </source>
</evidence>
<dbReference type="EMBL" id="CADCXY010000001">
    <property type="protein sequence ID" value="CAB0150050.1"/>
    <property type="molecule type" value="Genomic_DNA"/>
</dbReference>
<accession>A0A6S6WQM3</accession>
<evidence type="ECO:0000256" key="4">
    <source>
        <dbReference type="ARBA" id="ARBA00023004"/>
    </source>
</evidence>
<dbReference type="PANTHER" id="PTHR42961">
    <property type="entry name" value="IRON-SULFUR PROTEIN NUBPL"/>
    <property type="match status" value="1"/>
</dbReference>
<dbReference type="PROSITE" id="PS01215">
    <property type="entry name" value="MRP"/>
    <property type="match status" value="1"/>
</dbReference>
<keyword evidence="5 6" id="KW-0411">Iron-sulfur</keyword>
<keyword evidence="3 6" id="KW-0067">ATP-binding</keyword>
<protein>
    <recommendedName>
        <fullName evidence="6">Iron-sulfur cluster carrier protein</fullName>
    </recommendedName>
</protein>
<dbReference type="InterPro" id="IPR044304">
    <property type="entry name" value="NUBPL-like"/>
</dbReference>
<comment type="subunit">
    <text evidence="6">Homodimer.</text>
</comment>
<dbReference type="HAMAP" id="MF_02040">
    <property type="entry name" value="Mrp_NBP35"/>
    <property type="match status" value="1"/>
</dbReference>
<name>A0A6S6WQM3_9GAMM</name>
<comment type="function">
    <text evidence="6">Binds and transfers iron-sulfur (Fe-S) clusters to target apoproteins. Can hydrolyze ATP.</text>
</comment>
<dbReference type="GO" id="GO:0016887">
    <property type="term" value="F:ATP hydrolysis activity"/>
    <property type="evidence" value="ECO:0007669"/>
    <property type="project" value="UniProtKB-UniRule"/>
</dbReference>
<keyword evidence="1 6" id="KW-0479">Metal-binding</keyword>
<evidence type="ECO:0000313" key="7">
    <source>
        <dbReference type="EMBL" id="CAB0150050.1"/>
    </source>
</evidence>
<evidence type="ECO:0000313" key="8">
    <source>
        <dbReference type="Proteomes" id="UP000481517"/>
    </source>
</evidence>
<reference evidence="7 8" key="1">
    <citation type="submission" date="2020-02" db="EMBL/GenBank/DDBJ databases">
        <authorList>
            <person name="Rodrigo-Torres L."/>
            <person name="Arahal R. D."/>
            <person name="Lucena T."/>
        </authorList>
    </citation>
    <scope>NUCLEOTIDE SEQUENCE [LARGE SCALE GENOMIC DNA]</scope>
    <source>
        <strain evidence="7 8">CECT 9734</strain>
    </source>
</reference>
<sequence length="350" mass="37428">MIGKWLGKKKTAADTDTFSNKEREQLESLRIPGYKGPLPSSWFHKSGQQAFLQLPFAATDAVLAPLREANGLPQYDWQLKLNVEKLANSQPELPLVYGNVIAVSSGKGGVGKSSVAAQLAVALAETGAEVGLLDADIYGPSLPTMLGGAEEKQVISDSNKMQPHVRHGVHVSSLGYLADSKDAAIWRGPMASAALQQLFRDTEWPRLDYLVIDLPPGTGDIQLTIAQKLPVTGAVVVTTPQTVALADAEKGIAMFRKVGISITGLVENMSHYHCPSCGHEEALFGNQGGVDIASDYDVPLLAQIPLAREFRQALDEGTPLLVKDPSNPLNTGIRAMATAVAAQLYQQAKK</sequence>
<dbReference type="Pfam" id="PF10609">
    <property type="entry name" value="ParA"/>
    <property type="match status" value="1"/>
</dbReference>
<dbReference type="InterPro" id="IPR027417">
    <property type="entry name" value="P-loop_NTPase"/>
</dbReference>
<gene>
    <name evidence="7" type="primary">apbC</name>
    <name evidence="7" type="ORF">PSI9734_00620</name>
</gene>
<dbReference type="GO" id="GO:0016226">
    <property type="term" value="P:iron-sulfur cluster assembly"/>
    <property type="evidence" value="ECO:0007669"/>
    <property type="project" value="InterPro"/>
</dbReference>
<evidence type="ECO:0000256" key="3">
    <source>
        <dbReference type="ARBA" id="ARBA00022840"/>
    </source>
</evidence>
<dbReference type="Gene3D" id="3.40.50.300">
    <property type="entry name" value="P-loop containing nucleotide triphosphate hydrolases"/>
    <property type="match status" value="1"/>
</dbReference>